<evidence type="ECO:0000313" key="6">
    <source>
        <dbReference type="EnsemblMetazoa" id="OVOC12003.1"/>
    </source>
</evidence>
<dbReference type="PANTHER" id="PTHR46219">
    <property type="entry name" value="PROTEIN CBG11138"/>
    <property type="match status" value="1"/>
</dbReference>
<sequence>FLIFSFFISFFFFKLNLECISGTSNGCDEGWICLLEGCYEDKGPCAEVDCERVGHVCLNDHCVSLISRATSGTIYTTTSYSTTTPISTVTRITETTTIATETIRTETTTITAETETIKTEATTITTQTTIPECVDLHLPGQESDCPRWPHLCNDPTYYALMTQQCPFTCGRCPGGTTMIPGCVDLHLPGQASDCPRLSQLCDNPIYYQLMTQQCPFTCRRCPGVPTKFPPPPPPPPPQACFDLVGLYGTVSCISVSYLCQDLLYYHLMMQQCPQTCGYC</sequence>
<keyword evidence="2" id="KW-1015">Disulfide bond</keyword>
<dbReference type="PANTHER" id="PTHR46219:SF5">
    <property type="entry name" value="SHKT DOMAIN-CONTAINING PROTEIN"/>
    <property type="match status" value="1"/>
</dbReference>
<keyword evidence="1 4" id="KW-0732">Signal</keyword>
<dbReference type="EnsemblMetazoa" id="OVOC12003.1">
    <property type="protein sequence ID" value="OVOC12003.1"/>
    <property type="gene ID" value="WBGene00248812"/>
</dbReference>
<dbReference type="Pfam" id="PF01549">
    <property type="entry name" value="ShK"/>
    <property type="match status" value="3"/>
</dbReference>
<evidence type="ECO:0000256" key="4">
    <source>
        <dbReference type="SAM" id="SignalP"/>
    </source>
</evidence>
<dbReference type="EMBL" id="CMVM020000390">
    <property type="status" value="NOT_ANNOTATED_CDS"/>
    <property type="molecule type" value="Genomic_DNA"/>
</dbReference>
<evidence type="ECO:0000256" key="2">
    <source>
        <dbReference type="ARBA" id="ARBA00023157"/>
    </source>
</evidence>
<dbReference type="Gene3D" id="1.10.10.1870">
    <property type="entry name" value="ShTK domain-like"/>
    <property type="match status" value="1"/>
</dbReference>
<evidence type="ECO:0000313" key="7">
    <source>
        <dbReference type="Proteomes" id="UP000024404"/>
    </source>
</evidence>
<evidence type="ECO:0000259" key="5">
    <source>
        <dbReference type="PROSITE" id="PS51670"/>
    </source>
</evidence>
<dbReference type="PROSITE" id="PS51670">
    <property type="entry name" value="SHKT"/>
    <property type="match status" value="1"/>
</dbReference>
<feature type="chain" id="PRO_5035904699" description="ShKT domain-containing protein" evidence="4">
    <location>
        <begin position="23"/>
        <end position="279"/>
    </location>
</feature>
<dbReference type="SMART" id="SM00254">
    <property type="entry name" value="ShKT"/>
    <property type="match status" value="2"/>
</dbReference>
<reference evidence="6" key="2">
    <citation type="submission" date="2022-06" db="UniProtKB">
        <authorList>
            <consortium name="EnsemblMetazoa"/>
        </authorList>
    </citation>
    <scope>IDENTIFICATION</scope>
</reference>
<dbReference type="AlphaFoldDB" id="A0A8R1XNM6"/>
<evidence type="ECO:0000256" key="3">
    <source>
        <dbReference type="PROSITE-ProRule" id="PRU01005"/>
    </source>
</evidence>
<comment type="caution">
    <text evidence="3">Lacks conserved residue(s) required for the propagation of feature annotation.</text>
</comment>
<dbReference type="Proteomes" id="UP000024404">
    <property type="component" value="Unassembled WGS sequence"/>
</dbReference>
<name>A0A8R1XNM6_ONCVO</name>
<evidence type="ECO:0000256" key="1">
    <source>
        <dbReference type="ARBA" id="ARBA00022729"/>
    </source>
</evidence>
<reference evidence="7" key="1">
    <citation type="submission" date="2013-10" db="EMBL/GenBank/DDBJ databases">
        <title>Genome sequencing of Onchocerca volvulus.</title>
        <authorList>
            <person name="Cotton J."/>
            <person name="Tsai J."/>
            <person name="Stanley E."/>
            <person name="Tracey A."/>
            <person name="Holroyd N."/>
            <person name="Lustigman S."/>
            <person name="Berriman M."/>
        </authorList>
    </citation>
    <scope>NUCLEOTIDE SEQUENCE</scope>
</reference>
<feature type="domain" description="ShKT" evidence="5">
    <location>
        <begin position="133"/>
        <end position="172"/>
    </location>
</feature>
<dbReference type="Gene3D" id="1.10.10.1940">
    <property type="match status" value="2"/>
</dbReference>
<protein>
    <recommendedName>
        <fullName evidence="5">ShKT domain-containing protein</fullName>
    </recommendedName>
</protein>
<feature type="signal peptide" evidence="4">
    <location>
        <begin position="1"/>
        <end position="22"/>
    </location>
</feature>
<accession>A0A8R1XNM6</accession>
<organism evidence="6 7">
    <name type="scientific">Onchocerca volvulus</name>
    <dbReference type="NCBI Taxonomy" id="6282"/>
    <lineage>
        <taxon>Eukaryota</taxon>
        <taxon>Metazoa</taxon>
        <taxon>Ecdysozoa</taxon>
        <taxon>Nematoda</taxon>
        <taxon>Chromadorea</taxon>
        <taxon>Rhabditida</taxon>
        <taxon>Spirurina</taxon>
        <taxon>Spiruromorpha</taxon>
        <taxon>Filarioidea</taxon>
        <taxon>Onchocercidae</taxon>
        <taxon>Onchocerca</taxon>
    </lineage>
</organism>
<proteinExistence type="predicted"/>
<dbReference type="InterPro" id="IPR003582">
    <property type="entry name" value="ShKT_dom"/>
</dbReference>
<dbReference type="OMA" id="ECEHEDS"/>
<dbReference type="FunFam" id="1.10.10.1940:FF:000002">
    <property type="entry name" value="PHAryngeal gland Toxin-related"/>
    <property type="match status" value="1"/>
</dbReference>
<keyword evidence="7" id="KW-1185">Reference proteome</keyword>